<name>A0AAE1V5V9_9SOLA</name>
<dbReference type="PANTHER" id="PTHR32409:SF15">
    <property type="entry name" value="MITOCHONDRIAL IMPORT RECEPTOR SUBUNIT TOM20 ISOFORM X1-RELATED"/>
    <property type="match status" value="1"/>
</dbReference>
<evidence type="ECO:0000256" key="6">
    <source>
        <dbReference type="ARBA" id="ARBA00022787"/>
    </source>
</evidence>
<organism evidence="11 12">
    <name type="scientific">Anisodus tanguticus</name>
    <dbReference type="NCBI Taxonomy" id="243964"/>
    <lineage>
        <taxon>Eukaryota</taxon>
        <taxon>Viridiplantae</taxon>
        <taxon>Streptophyta</taxon>
        <taxon>Embryophyta</taxon>
        <taxon>Tracheophyta</taxon>
        <taxon>Spermatophyta</taxon>
        <taxon>Magnoliopsida</taxon>
        <taxon>eudicotyledons</taxon>
        <taxon>Gunneridae</taxon>
        <taxon>Pentapetalae</taxon>
        <taxon>asterids</taxon>
        <taxon>lamiids</taxon>
        <taxon>Solanales</taxon>
        <taxon>Solanaceae</taxon>
        <taxon>Solanoideae</taxon>
        <taxon>Hyoscyameae</taxon>
        <taxon>Anisodus</taxon>
    </lineage>
</organism>
<keyword evidence="6" id="KW-1000">Mitochondrion outer membrane</keyword>
<dbReference type="Gene3D" id="1.25.40.10">
    <property type="entry name" value="Tetratricopeptide repeat domain"/>
    <property type="match status" value="1"/>
</dbReference>
<keyword evidence="9" id="KW-0496">Mitochondrion</keyword>
<evidence type="ECO:0000256" key="4">
    <source>
        <dbReference type="ARBA" id="ARBA00022448"/>
    </source>
</evidence>
<evidence type="ECO:0000256" key="7">
    <source>
        <dbReference type="ARBA" id="ARBA00022927"/>
    </source>
</evidence>
<dbReference type="PANTHER" id="PTHR32409">
    <property type="entry name" value="MITOCHONDRIAL IMPORT RECEPTOR SUBUNIT TOM20-1-RELATED"/>
    <property type="match status" value="1"/>
</dbReference>
<protein>
    <submittedName>
        <fullName evidence="11">Uncharacterized protein</fullName>
    </submittedName>
</protein>
<keyword evidence="10" id="KW-0472">Membrane</keyword>
<comment type="similarity">
    <text evidence="3">Belongs to the Tom20 family.</text>
</comment>
<dbReference type="InterPro" id="IPR011990">
    <property type="entry name" value="TPR-like_helical_dom_sf"/>
</dbReference>
<evidence type="ECO:0000256" key="10">
    <source>
        <dbReference type="ARBA" id="ARBA00023136"/>
    </source>
</evidence>
<comment type="caution">
    <text evidence="11">The sequence shown here is derived from an EMBL/GenBank/DDBJ whole genome shotgun (WGS) entry which is preliminary data.</text>
</comment>
<dbReference type="AlphaFoldDB" id="A0AAE1V5V9"/>
<evidence type="ECO:0000256" key="8">
    <source>
        <dbReference type="ARBA" id="ARBA00022989"/>
    </source>
</evidence>
<comment type="function">
    <text evidence="1">Central component of the receptor complex responsible for the recognition and translocation of cytosolically synthesized mitochondrial preproteins. Together with TOM22 functions as the transit peptide receptor at the surface of the mitochondrion outer membrane and facilitates the movement of preproteins into the translocation pore.</text>
</comment>
<evidence type="ECO:0000256" key="2">
    <source>
        <dbReference type="ARBA" id="ARBA00004572"/>
    </source>
</evidence>
<gene>
    <name evidence="11" type="ORF">RND71_023233</name>
</gene>
<evidence type="ECO:0000256" key="5">
    <source>
        <dbReference type="ARBA" id="ARBA00022692"/>
    </source>
</evidence>
<keyword evidence="7" id="KW-0653">Protein transport</keyword>
<sequence>MGYGIAPAITIWNPPGLKENEATSKLEKAVKIDSRKYEALWHLGKAHSAEAFLASDPVEAQSNFEKADMITKICHVYKYFSHLHFSIISDFL</sequence>
<comment type="subcellular location">
    <subcellularLocation>
        <location evidence="2">Mitochondrion outer membrane</location>
        <topology evidence="2">Single-pass membrane protein</topology>
    </subcellularLocation>
</comment>
<keyword evidence="5" id="KW-0812">Transmembrane</keyword>
<evidence type="ECO:0000256" key="1">
    <source>
        <dbReference type="ARBA" id="ARBA00003450"/>
    </source>
</evidence>
<dbReference type="InterPro" id="IPR010547">
    <property type="entry name" value="TOM20_imprt_rcpt"/>
</dbReference>
<dbReference type="GO" id="GO:0015031">
    <property type="term" value="P:protein transport"/>
    <property type="evidence" value="ECO:0007669"/>
    <property type="project" value="UniProtKB-KW"/>
</dbReference>
<evidence type="ECO:0000313" key="11">
    <source>
        <dbReference type="EMBL" id="KAK4357623.1"/>
    </source>
</evidence>
<evidence type="ECO:0000313" key="12">
    <source>
        <dbReference type="Proteomes" id="UP001291623"/>
    </source>
</evidence>
<dbReference type="Pfam" id="PF06552">
    <property type="entry name" value="TOM20_plant"/>
    <property type="match status" value="1"/>
</dbReference>
<evidence type="ECO:0000256" key="9">
    <source>
        <dbReference type="ARBA" id="ARBA00023128"/>
    </source>
</evidence>
<accession>A0AAE1V5V9</accession>
<keyword evidence="8" id="KW-1133">Transmembrane helix</keyword>
<dbReference type="GO" id="GO:0005742">
    <property type="term" value="C:mitochondrial outer membrane translocase complex"/>
    <property type="evidence" value="ECO:0007669"/>
    <property type="project" value="InterPro"/>
</dbReference>
<evidence type="ECO:0000256" key="3">
    <source>
        <dbReference type="ARBA" id="ARBA00005792"/>
    </source>
</evidence>
<keyword evidence="12" id="KW-1185">Reference proteome</keyword>
<proteinExistence type="inferred from homology"/>
<reference evidence="11" key="1">
    <citation type="submission" date="2023-12" db="EMBL/GenBank/DDBJ databases">
        <title>Genome assembly of Anisodus tanguticus.</title>
        <authorList>
            <person name="Wang Y.-J."/>
        </authorList>
    </citation>
    <scope>NUCLEOTIDE SEQUENCE</scope>
    <source>
        <strain evidence="11">KB-2021</strain>
        <tissue evidence="11">Leaf</tissue>
    </source>
</reference>
<dbReference type="GO" id="GO:0045040">
    <property type="term" value="P:protein insertion into mitochondrial outer membrane"/>
    <property type="evidence" value="ECO:0007669"/>
    <property type="project" value="InterPro"/>
</dbReference>
<keyword evidence="4" id="KW-0813">Transport</keyword>
<dbReference type="EMBL" id="JAVYJV010000012">
    <property type="protein sequence ID" value="KAK4357623.1"/>
    <property type="molecule type" value="Genomic_DNA"/>
</dbReference>
<dbReference type="Proteomes" id="UP001291623">
    <property type="component" value="Unassembled WGS sequence"/>
</dbReference>